<proteinExistence type="predicted"/>
<evidence type="ECO:0000256" key="1">
    <source>
        <dbReference type="SAM" id="MobiDB-lite"/>
    </source>
</evidence>
<dbReference type="EMBL" id="SHKR01000016">
    <property type="protein sequence ID" value="RZU10715.1"/>
    <property type="molecule type" value="Genomic_DNA"/>
</dbReference>
<sequence>MEFRGKHAVRRAIAQLIAEGVIARGDGNQYGLQPERISVSYAGGGDSAPVFVHSPHISDTSSTPRFLLVGPEAAGDTESLLPAEEMLTGLDRVLGTRGLQLMRESRRALQRGLYLASSTLLAAASEAAWFNLARSIADPGEKLLRLVDDGWDLAEVIRLTEQHLLALKRTRTLVTEITSQGHLFRDIRNYALHPVEEHDQDREVWLSETGATLLSISARRYFIKMAAVQEALSPRAHPATVAWRPSAVTSLSVKAQPGLGSLCPPTADCRSEVASCRRRVKTDPLATAGSGPLRDPVKGDDSGGLG</sequence>
<protein>
    <submittedName>
        <fullName evidence="2">Uncharacterized protein</fullName>
    </submittedName>
</protein>
<dbReference type="AlphaFoldDB" id="A0A4Q7WMG7"/>
<feature type="non-terminal residue" evidence="2">
    <location>
        <position position="306"/>
    </location>
</feature>
<reference evidence="2 3" key="1">
    <citation type="journal article" date="2015" name="Stand. Genomic Sci.">
        <title>Genomic Encyclopedia of Bacterial and Archaeal Type Strains, Phase III: the genomes of soil and plant-associated and newly described type strains.</title>
        <authorList>
            <person name="Whitman W.B."/>
            <person name="Woyke T."/>
            <person name="Klenk H.P."/>
            <person name="Zhou Y."/>
            <person name="Lilburn T.G."/>
            <person name="Beck B.J."/>
            <person name="De Vos P."/>
            <person name="Vandamme P."/>
            <person name="Eisen J.A."/>
            <person name="Garrity G."/>
            <person name="Hugenholtz P."/>
            <person name="Kyrpides N.C."/>
        </authorList>
    </citation>
    <scope>NUCLEOTIDE SEQUENCE [LARGE SCALE GENOMIC DNA]</scope>
    <source>
        <strain evidence="2 3">VKM Ac-2540</strain>
    </source>
</reference>
<dbReference type="RefSeq" id="WP_130448439.1">
    <property type="nucleotide sequence ID" value="NZ_SHKR01000016.1"/>
</dbReference>
<accession>A0A4Q7WMG7</accession>
<feature type="compositionally biased region" description="Basic and acidic residues" evidence="1">
    <location>
        <begin position="295"/>
        <end position="306"/>
    </location>
</feature>
<keyword evidence="3" id="KW-1185">Reference proteome</keyword>
<evidence type="ECO:0000313" key="3">
    <source>
        <dbReference type="Proteomes" id="UP000292027"/>
    </source>
</evidence>
<dbReference type="OrthoDB" id="5175289at2"/>
<name>A0A4Q7WMG7_9ACTN</name>
<organism evidence="2 3">
    <name type="scientific">Kribbella rubisoli</name>
    <dbReference type="NCBI Taxonomy" id="3075929"/>
    <lineage>
        <taxon>Bacteria</taxon>
        <taxon>Bacillati</taxon>
        <taxon>Actinomycetota</taxon>
        <taxon>Actinomycetes</taxon>
        <taxon>Propionibacteriales</taxon>
        <taxon>Kribbellaceae</taxon>
        <taxon>Kribbella</taxon>
    </lineage>
</organism>
<evidence type="ECO:0000313" key="2">
    <source>
        <dbReference type="EMBL" id="RZU10715.1"/>
    </source>
</evidence>
<feature type="region of interest" description="Disordered" evidence="1">
    <location>
        <begin position="284"/>
        <end position="306"/>
    </location>
</feature>
<comment type="caution">
    <text evidence="2">The sequence shown here is derived from an EMBL/GenBank/DDBJ whole genome shotgun (WGS) entry which is preliminary data.</text>
</comment>
<dbReference type="Proteomes" id="UP000292027">
    <property type="component" value="Unassembled WGS sequence"/>
</dbReference>
<gene>
    <name evidence="2" type="ORF">EV645_7183</name>
</gene>